<dbReference type="SUPFAM" id="SSF53474">
    <property type="entry name" value="alpha/beta-Hydrolases"/>
    <property type="match status" value="1"/>
</dbReference>
<accession>A0ABR1KR25</accession>
<evidence type="ECO:0000256" key="1">
    <source>
        <dbReference type="SAM" id="Phobius"/>
    </source>
</evidence>
<comment type="caution">
    <text evidence="3">The sequence shown here is derived from an EMBL/GenBank/DDBJ whole genome shotgun (WGS) entry which is preliminary data.</text>
</comment>
<dbReference type="InterPro" id="IPR029058">
    <property type="entry name" value="AB_hydrolase_fold"/>
</dbReference>
<feature type="domain" description="AB hydrolase-1" evidence="2">
    <location>
        <begin position="95"/>
        <end position="313"/>
    </location>
</feature>
<dbReference type="Pfam" id="PF12697">
    <property type="entry name" value="Abhydrolase_6"/>
    <property type="match status" value="1"/>
</dbReference>
<keyword evidence="4" id="KW-1185">Reference proteome</keyword>
<dbReference type="EMBL" id="JBBPHU010000004">
    <property type="protein sequence ID" value="KAK7518825.1"/>
    <property type="molecule type" value="Genomic_DNA"/>
</dbReference>
<dbReference type="PANTHER" id="PTHR43194">
    <property type="entry name" value="HYDROLASE ALPHA/BETA FOLD FAMILY"/>
    <property type="match status" value="1"/>
</dbReference>
<dbReference type="PANTHER" id="PTHR43194:SF2">
    <property type="entry name" value="PEROXISOMAL MEMBRANE PROTEIN LPX1"/>
    <property type="match status" value="1"/>
</dbReference>
<dbReference type="GO" id="GO:0016787">
    <property type="term" value="F:hydrolase activity"/>
    <property type="evidence" value="ECO:0007669"/>
    <property type="project" value="UniProtKB-KW"/>
</dbReference>
<keyword evidence="1" id="KW-1133">Transmembrane helix</keyword>
<reference evidence="3 4" key="1">
    <citation type="submission" date="2024-04" db="EMBL/GenBank/DDBJ databases">
        <title>Phyllosticta paracitricarpa is synonymous to the EU quarantine fungus P. citricarpa based on phylogenomic analyses.</title>
        <authorList>
            <consortium name="Lawrence Berkeley National Laboratory"/>
            <person name="Van Ingen-Buijs V.A."/>
            <person name="Van Westerhoven A.C."/>
            <person name="Haridas S."/>
            <person name="Skiadas P."/>
            <person name="Martin F."/>
            <person name="Groenewald J.Z."/>
            <person name="Crous P.W."/>
            <person name="Seidl M.F."/>
        </authorList>
    </citation>
    <scope>NUCLEOTIDE SEQUENCE [LARGE SCALE GENOMIC DNA]</scope>
    <source>
        <strain evidence="3 4">CBS 123371</strain>
    </source>
</reference>
<keyword evidence="3" id="KW-0378">Hydrolase</keyword>
<gene>
    <name evidence="3" type="ORF">IWZ03DRAFT_374724</name>
</gene>
<organism evidence="3 4">
    <name type="scientific">Phyllosticta citriasiana</name>
    <dbReference type="NCBI Taxonomy" id="595635"/>
    <lineage>
        <taxon>Eukaryota</taxon>
        <taxon>Fungi</taxon>
        <taxon>Dikarya</taxon>
        <taxon>Ascomycota</taxon>
        <taxon>Pezizomycotina</taxon>
        <taxon>Dothideomycetes</taxon>
        <taxon>Dothideomycetes incertae sedis</taxon>
        <taxon>Botryosphaeriales</taxon>
        <taxon>Phyllostictaceae</taxon>
        <taxon>Phyllosticta</taxon>
    </lineage>
</organism>
<dbReference type="Gene3D" id="3.40.50.1820">
    <property type="entry name" value="alpha/beta hydrolase"/>
    <property type="match status" value="1"/>
</dbReference>
<evidence type="ECO:0000313" key="4">
    <source>
        <dbReference type="Proteomes" id="UP001363622"/>
    </source>
</evidence>
<evidence type="ECO:0000313" key="3">
    <source>
        <dbReference type="EMBL" id="KAK7518825.1"/>
    </source>
</evidence>
<keyword evidence="1" id="KW-0472">Membrane</keyword>
<dbReference type="InterPro" id="IPR000073">
    <property type="entry name" value="AB_hydrolase_1"/>
</dbReference>
<name>A0ABR1KR25_9PEZI</name>
<feature type="transmembrane region" description="Helical" evidence="1">
    <location>
        <begin position="32"/>
        <end position="50"/>
    </location>
</feature>
<dbReference type="InterPro" id="IPR050228">
    <property type="entry name" value="Carboxylesterase_BioH"/>
</dbReference>
<evidence type="ECO:0000259" key="2">
    <source>
        <dbReference type="Pfam" id="PF12697"/>
    </source>
</evidence>
<sequence>MNKSQNKIAIMAPHAHFGITVDLLLPLMMWKLLYFWLGLCAIAHASPAVLEKRRNKWELLPPTPKELNGFVDSRFPLGGVNLWLNEYNKKPEIPLVFLHGGLGDHRYWNLVAQLAIDAGYYVILVDLPGHGRSDYRKEDTFTYEMYAKKTYDLLRSRGLGPDFIWLGWSDGAAATLAALLDPGIKMRIYKAFIFAGFQRPSDTNPNFSKMPIYADFVGRCRADFPTFNKGGGQNFDDFAQKVVDLETNYPKFTDEQLGSIPGGKVAIVGADRDEAVNLDVAPRLNSLIKGSTLAILKDVSHFAPVQDAKQVWDAIVEFLKRPTAIEN</sequence>
<keyword evidence="1" id="KW-0812">Transmembrane</keyword>
<proteinExistence type="predicted"/>
<dbReference type="Proteomes" id="UP001363622">
    <property type="component" value="Unassembled WGS sequence"/>
</dbReference>
<protein>
    <submittedName>
        <fullName evidence="3">Alpha/Beta hydrolase protein</fullName>
    </submittedName>
</protein>